<dbReference type="InterPro" id="IPR036390">
    <property type="entry name" value="WH_DNA-bd_sf"/>
</dbReference>
<dbReference type="InterPro" id="IPR036388">
    <property type="entry name" value="WH-like_DNA-bd_sf"/>
</dbReference>
<reference evidence="5 6" key="1">
    <citation type="submission" date="2021-07" db="EMBL/GenBank/DDBJ databases">
        <title>Paenibacillus radiodurans sp. nov., isolated from the southeastern edge of Tengger Desert.</title>
        <authorList>
            <person name="Zhang G."/>
        </authorList>
    </citation>
    <scope>NUCLEOTIDE SEQUENCE [LARGE SCALE GENOMIC DNA]</scope>
    <source>
        <strain evidence="5 6">CCM 7311</strain>
    </source>
</reference>
<dbReference type="PANTHER" id="PTHR35790:SF4">
    <property type="entry name" value="HTH-TYPE TRANSCRIPTIONAL REGULATOR PCHR"/>
    <property type="match status" value="1"/>
</dbReference>
<dbReference type="InterPro" id="IPR000835">
    <property type="entry name" value="HTH_MarR-typ"/>
</dbReference>
<evidence type="ECO:0000256" key="3">
    <source>
        <dbReference type="ARBA" id="ARBA00023163"/>
    </source>
</evidence>
<dbReference type="SMART" id="SM00347">
    <property type="entry name" value="HTH_MARR"/>
    <property type="match status" value="1"/>
</dbReference>
<dbReference type="SUPFAM" id="SSF46785">
    <property type="entry name" value="Winged helix' DNA-binding domain"/>
    <property type="match status" value="1"/>
</dbReference>
<dbReference type="PROSITE" id="PS50995">
    <property type="entry name" value="HTH_MARR_2"/>
    <property type="match status" value="1"/>
</dbReference>
<accession>A0ABS7C813</accession>
<evidence type="ECO:0000256" key="2">
    <source>
        <dbReference type="ARBA" id="ARBA00023125"/>
    </source>
</evidence>
<dbReference type="PANTHER" id="PTHR35790">
    <property type="entry name" value="HTH-TYPE TRANSCRIPTIONAL REGULATOR PCHR"/>
    <property type="match status" value="1"/>
</dbReference>
<proteinExistence type="predicted"/>
<dbReference type="RefSeq" id="WP_210039364.1">
    <property type="nucleotide sequence ID" value="NZ_JBHLVU010000005.1"/>
</dbReference>
<keyword evidence="1" id="KW-0805">Transcription regulation</keyword>
<keyword evidence="6" id="KW-1185">Reference proteome</keyword>
<dbReference type="Pfam" id="PF01047">
    <property type="entry name" value="MarR"/>
    <property type="match status" value="1"/>
</dbReference>
<protein>
    <submittedName>
        <fullName evidence="5">MarR family transcriptional regulator</fullName>
    </submittedName>
</protein>
<feature type="domain" description="HTH marR-type" evidence="4">
    <location>
        <begin position="11"/>
        <end position="155"/>
    </location>
</feature>
<name>A0ABS7C813_9BACL</name>
<evidence type="ECO:0000256" key="1">
    <source>
        <dbReference type="ARBA" id="ARBA00023015"/>
    </source>
</evidence>
<keyword evidence="2" id="KW-0238">DNA-binding</keyword>
<dbReference type="Gene3D" id="1.10.10.10">
    <property type="entry name" value="Winged helix-like DNA-binding domain superfamily/Winged helix DNA-binding domain"/>
    <property type="match status" value="1"/>
</dbReference>
<evidence type="ECO:0000313" key="6">
    <source>
        <dbReference type="Proteomes" id="UP001519887"/>
    </source>
</evidence>
<comment type="caution">
    <text evidence="5">The sequence shown here is derived from an EMBL/GenBank/DDBJ whole genome shotgun (WGS) entry which is preliminary data.</text>
</comment>
<gene>
    <name evidence="5" type="ORF">K0U00_23835</name>
</gene>
<dbReference type="EMBL" id="JAHZIK010000742">
    <property type="protein sequence ID" value="MBW7457072.1"/>
    <property type="molecule type" value="Genomic_DNA"/>
</dbReference>
<dbReference type="InterPro" id="IPR052067">
    <property type="entry name" value="Metal_resp_HTH_trans_reg"/>
</dbReference>
<evidence type="ECO:0000313" key="5">
    <source>
        <dbReference type="EMBL" id="MBW7457072.1"/>
    </source>
</evidence>
<dbReference type="Proteomes" id="UP001519887">
    <property type="component" value="Unassembled WGS sequence"/>
</dbReference>
<evidence type="ECO:0000259" key="4">
    <source>
        <dbReference type="PROSITE" id="PS50995"/>
    </source>
</evidence>
<keyword evidence="3" id="KW-0804">Transcription</keyword>
<organism evidence="5 6">
    <name type="scientific">Paenibacillus sepulcri</name>
    <dbReference type="NCBI Taxonomy" id="359917"/>
    <lineage>
        <taxon>Bacteria</taxon>
        <taxon>Bacillati</taxon>
        <taxon>Bacillota</taxon>
        <taxon>Bacilli</taxon>
        <taxon>Bacillales</taxon>
        <taxon>Paenibacillaceae</taxon>
        <taxon>Paenibacillus</taxon>
    </lineage>
</organism>
<sequence>MNDNLKTKQYIHGLFIHFLHLKEQYEERESGAFLGEVQKVISFEAPLNMTEIHVIACIGEHEPINLTAIADRMDISKGNISKICAKLVKQDWARKTQLSDNKKEIFFRLTSRGKKLFDLHEELHVKAQEQFMSFLGLYNETELEFAKRFLGDIIQFYDADKW</sequence>